<evidence type="ECO:0000313" key="4">
    <source>
        <dbReference type="Proteomes" id="UP000807342"/>
    </source>
</evidence>
<comment type="caution">
    <text evidence="3">The sequence shown here is derived from an EMBL/GenBank/DDBJ whole genome shotgun (WGS) entry which is preliminary data.</text>
</comment>
<name>A0A9P6C1F9_9AGAR</name>
<accession>A0A9P6C1F9</accession>
<keyword evidence="1" id="KW-0175">Coiled coil</keyword>
<dbReference type="Proteomes" id="UP000807342">
    <property type="component" value="Unassembled WGS sequence"/>
</dbReference>
<keyword evidence="4" id="KW-1185">Reference proteome</keyword>
<evidence type="ECO:0000313" key="3">
    <source>
        <dbReference type="EMBL" id="KAF9447727.1"/>
    </source>
</evidence>
<evidence type="ECO:0000256" key="1">
    <source>
        <dbReference type="SAM" id="Coils"/>
    </source>
</evidence>
<reference evidence="3" key="1">
    <citation type="submission" date="2020-11" db="EMBL/GenBank/DDBJ databases">
        <authorList>
            <consortium name="DOE Joint Genome Institute"/>
            <person name="Ahrendt S."/>
            <person name="Riley R."/>
            <person name="Andreopoulos W."/>
            <person name="Labutti K."/>
            <person name="Pangilinan J."/>
            <person name="Ruiz-Duenas F.J."/>
            <person name="Barrasa J.M."/>
            <person name="Sanchez-Garcia M."/>
            <person name="Camarero S."/>
            <person name="Miyauchi S."/>
            <person name="Serrano A."/>
            <person name="Linde D."/>
            <person name="Babiker R."/>
            <person name="Drula E."/>
            <person name="Ayuso-Fernandez I."/>
            <person name="Pacheco R."/>
            <person name="Padilla G."/>
            <person name="Ferreira P."/>
            <person name="Barriuso J."/>
            <person name="Kellner H."/>
            <person name="Castanera R."/>
            <person name="Alfaro M."/>
            <person name="Ramirez L."/>
            <person name="Pisabarro A.G."/>
            <person name="Kuo A."/>
            <person name="Tritt A."/>
            <person name="Lipzen A."/>
            <person name="He G."/>
            <person name="Yan M."/>
            <person name="Ng V."/>
            <person name="Cullen D."/>
            <person name="Martin F."/>
            <person name="Rosso M.-N."/>
            <person name="Henrissat B."/>
            <person name="Hibbett D."/>
            <person name="Martinez A.T."/>
            <person name="Grigoriev I.V."/>
        </authorList>
    </citation>
    <scope>NUCLEOTIDE SEQUENCE</scope>
    <source>
        <strain evidence="3">MF-IS2</strain>
    </source>
</reference>
<feature type="compositionally biased region" description="Low complexity" evidence="2">
    <location>
        <begin position="48"/>
        <end position="70"/>
    </location>
</feature>
<evidence type="ECO:0000256" key="2">
    <source>
        <dbReference type="SAM" id="MobiDB-lite"/>
    </source>
</evidence>
<proteinExistence type="predicted"/>
<dbReference type="EMBL" id="MU151188">
    <property type="protein sequence ID" value="KAF9447727.1"/>
    <property type="molecule type" value="Genomic_DNA"/>
</dbReference>
<organism evidence="3 4">
    <name type="scientific">Macrolepiota fuliginosa MF-IS2</name>
    <dbReference type="NCBI Taxonomy" id="1400762"/>
    <lineage>
        <taxon>Eukaryota</taxon>
        <taxon>Fungi</taxon>
        <taxon>Dikarya</taxon>
        <taxon>Basidiomycota</taxon>
        <taxon>Agaricomycotina</taxon>
        <taxon>Agaricomycetes</taxon>
        <taxon>Agaricomycetidae</taxon>
        <taxon>Agaricales</taxon>
        <taxon>Agaricineae</taxon>
        <taxon>Agaricaceae</taxon>
        <taxon>Macrolepiota</taxon>
    </lineage>
</organism>
<dbReference type="OrthoDB" id="16729at2759"/>
<protein>
    <submittedName>
        <fullName evidence="3">Uncharacterized protein</fullName>
    </submittedName>
</protein>
<feature type="coiled-coil region" evidence="1">
    <location>
        <begin position="280"/>
        <end position="307"/>
    </location>
</feature>
<gene>
    <name evidence="3" type="ORF">P691DRAFT_801916</name>
</gene>
<sequence length="350" mass="38280">MANIGSAFLGDLQAKRIRHLSSPTSSTSPPASPPANAIYNSNQMSTIQSLSPQSKSPSQSPQGGDQPNQPWAALGLPPNKATIDPILALELRVRWLETLVLGIGAPSSAAGANADGKAIAKDEKGRGALRSIKNKRTDKQKEREQGKGKETATALTRLTEDVKKRLDAIVETNEGLRKFMDNYDQHAQYLTPTFALSGVMDAPLPSTPTSEDADGNKNLSPSLLPVFEHMSPQEFEAYLTEMEPDVRAADRDMREIEALVGKGVAGAGKLGDYEALKPRLTKLKKEHEEDLRLAAELEKRVAKLVERHVTHVDALSELFVAWDDTLLEAESRTNKLEKDARERHRLGLEP</sequence>
<feature type="region of interest" description="Disordered" evidence="2">
    <location>
        <begin position="18"/>
        <end position="76"/>
    </location>
</feature>
<dbReference type="AlphaFoldDB" id="A0A9P6C1F9"/>
<feature type="compositionally biased region" description="Polar residues" evidence="2">
    <location>
        <begin position="38"/>
        <end position="47"/>
    </location>
</feature>